<protein>
    <submittedName>
        <fullName evidence="1">Uncharacterized protein</fullName>
    </submittedName>
</protein>
<name>A0A4Y2RA19_ARAVE</name>
<proteinExistence type="predicted"/>
<dbReference type="EMBL" id="BGPR01016323">
    <property type="protein sequence ID" value="GBN72578.1"/>
    <property type="molecule type" value="Genomic_DNA"/>
</dbReference>
<evidence type="ECO:0000313" key="2">
    <source>
        <dbReference type="Proteomes" id="UP000499080"/>
    </source>
</evidence>
<sequence length="109" mass="12445">MLGNYGHPATTSLENVSASQNGAGFNCIPGKRTIQINPKDFQWIQFARKSHFQEHQSGTQISVWRLFFIRLFFSANVSRSFVTESEKKGFSDECDLDSNPVSRRKWISV</sequence>
<comment type="caution">
    <text evidence="1">The sequence shown here is derived from an EMBL/GenBank/DDBJ whole genome shotgun (WGS) entry which is preliminary data.</text>
</comment>
<organism evidence="1 2">
    <name type="scientific">Araneus ventricosus</name>
    <name type="common">Orbweaver spider</name>
    <name type="synonym">Epeira ventricosa</name>
    <dbReference type="NCBI Taxonomy" id="182803"/>
    <lineage>
        <taxon>Eukaryota</taxon>
        <taxon>Metazoa</taxon>
        <taxon>Ecdysozoa</taxon>
        <taxon>Arthropoda</taxon>
        <taxon>Chelicerata</taxon>
        <taxon>Arachnida</taxon>
        <taxon>Araneae</taxon>
        <taxon>Araneomorphae</taxon>
        <taxon>Entelegynae</taxon>
        <taxon>Araneoidea</taxon>
        <taxon>Araneidae</taxon>
        <taxon>Araneus</taxon>
    </lineage>
</organism>
<dbReference type="AlphaFoldDB" id="A0A4Y2RA19"/>
<dbReference type="Proteomes" id="UP000499080">
    <property type="component" value="Unassembled WGS sequence"/>
</dbReference>
<accession>A0A4Y2RA19</accession>
<evidence type="ECO:0000313" key="1">
    <source>
        <dbReference type="EMBL" id="GBN72578.1"/>
    </source>
</evidence>
<gene>
    <name evidence="1" type="ORF">AVEN_202528_1</name>
</gene>
<keyword evidence="2" id="KW-1185">Reference proteome</keyword>
<reference evidence="1 2" key="1">
    <citation type="journal article" date="2019" name="Sci. Rep.">
        <title>Orb-weaving spider Araneus ventricosus genome elucidates the spidroin gene catalogue.</title>
        <authorList>
            <person name="Kono N."/>
            <person name="Nakamura H."/>
            <person name="Ohtoshi R."/>
            <person name="Moran D.A.P."/>
            <person name="Shinohara A."/>
            <person name="Yoshida Y."/>
            <person name="Fujiwara M."/>
            <person name="Mori M."/>
            <person name="Tomita M."/>
            <person name="Arakawa K."/>
        </authorList>
    </citation>
    <scope>NUCLEOTIDE SEQUENCE [LARGE SCALE GENOMIC DNA]</scope>
</reference>